<name>A0A9X8N5P1_9ACTN</name>
<evidence type="ECO:0000313" key="1">
    <source>
        <dbReference type="EMBL" id="SHN08371.1"/>
    </source>
</evidence>
<comment type="caution">
    <text evidence="1">The sequence shown here is derived from an EMBL/GenBank/DDBJ whole genome shotgun (WGS) entry which is preliminary data.</text>
</comment>
<dbReference type="AlphaFoldDB" id="A0A9X8N5P1"/>
<dbReference type="EMBL" id="FRBK01000019">
    <property type="protein sequence ID" value="SHN08371.1"/>
    <property type="molecule type" value="Genomic_DNA"/>
</dbReference>
<gene>
    <name evidence="1" type="ORF">SAMN05216268_11978</name>
</gene>
<protein>
    <submittedName>
        <fullName evidence="1">Uncharacterized protein</fullName>
    </submittedName>
</protein>
<dbReference type="Proteomes" id="UP000184388">
    <property type="component" value="Unassembled WGS sequence"/>
</dbReference>
<sequence length="495" mass="50800">MPADIGTRLALLEKRLQALARAPKLANASIENGALEVYDAQGSLRALVGQQPDGTSGVTIVNGPVPPTPAAPQVEAALGALYVSWNGRFVDAAAAPLDFARVEVHLGPTAEFEPTQGTLRDTIETPQGGSCTVSLPYTEWWVRLRGRSLSGTAGPASAAVAGTPRRAAAADLQAGAVTADTLAADAISGKHITGGTIDGAIVTGATVRTAATGNRVVVTPAPPTPLEAIPSVLLYSDSDLEKVPGTLKASVNADGTALPYAALTAPAVQIDRWNLPDASSLSLLSPQLGVRGGSFDLTATSGGNGDQGQSQLYGYSANGPTGTSSCRLYVEDGKEAPGGSWNLGARSFVTMEGAEVTVRTASTAGDTQTVFTPAGITVSGWIAHAGTDWTRIIGLGPGVTSDATSPAMVRVTANRTIELCGYVTLKDSQIQPGRQLGVLPQGYRPAARRHVLVPSTANGTILRIDIGVDGSLQLYPMLGNRSTWVGFDGVSCRAD</sequence>
<reference evidence="2" key="1">
    <citation type="submission" date="2016-11" db="EMBL/GenBank/DDBJ databases">
        <authorList>
            <person name="Jaros S."/>
            <person name="Januszkiewicz K."/>
            <person name="Wedrychowicz H."/>
        </authorList>
    </citation>
    <scope>NUCLEOTIDE SEQUENCE [LARGE SCALE GENOMIC DNA]</scope>
    <source>
        <strain evidence="2">CGMCC 4.3555</strain>
    </source>
</reference>
<dbReference type="RefSeq" id="WP_073448021.1">
    <property type="nucleotide sequence ID" value="NZ_FRBK01000019.1"/>
</dbReference>
<proteinExistence type="predicted"/>
<accession>A0A9X8N5P1</accession>
<organism evidence="1 2">
    <name type="scientific">Streptomyces yunnanensis</name>
    <dbReference type="NCBI Taxonomy" id="156453"/>
    <lineage>
        <taxon>Bacteria</taxon>
        <taxon>Bacillati</taxon>
        <taxon>Actinomycetota</taxon>
        <taxon>Actinomycetes</taxon>
        <taxon>Kitasatosporales</taxon>
        <taxon>Streptomycetaceae</taxon>
        <taxon>Streptomyces</taxon>
    </lineage>
</organism>
<evidence type="ECO:0000313" key="2">
    <source>
        <dbReference type="Proteomes" id="UP000184388"/>
    </source>
</evidence>